<keyword evidence="2" id="KW-0479">Metal-binding</keyword>
<dbReference type="InterPro" id="IPR029061">
    <property type="entry name" value="THDP-binding"/>
</dbReference>
<keyword evidence="1" id="KW-0813">Transport</keyword>
<dbReference type="PANTHER" id="PTHR32154">
    <property type="entry name" value="PYRUVATE-FLAVODOXIN OXIDOREDUCTASE-RELATED"/>
    <property type="match status" value="1"/>
</dbReference>
<dbReference type="InterPro" id="IPR050722">
    <property type="entry name" value="Pyruvate:ferred/Flavod_OxRd"/>
</dbReference>
<dbReference type="InterPro" id="IPR009014">
    <property type="entry name" value="Transketo_C/PFOR_II"/>
</dbReference>
<dbReference type="SUPFAM" id="SSF54862">
    <property type="entry name" value="4Fe-4S ferredoxins"/>
    <property type="match status" value="1"/>
</dbReference>
<dbReference type="Pfam" id="PF12838">
    <property type="entry name" value="Fer4_7"/>
    <property type="match status" value="1"/>
</dbReference>
<feature type="domain" description="4Fe-4S ferredoxin-type" evidence="7">
    <location>
        <begin position="703"/>
        <end position="732"/>
    </location>
</feature>
<protein>
    <submittedName>
        <fullName evidence="8">Pyruvate-flavodoxin oxidoreductase 5</fullName>
    </submittedName>
    <submittedName>
        <fullName evidence="9">Pyruvate-flavodoxin_oxidoreductase 5</fullName>
    </submittedName>
</protein>
<dbReference type="GO" id="GO:0030976">
    <property type="term" value="F:thiamine pyrophosphate binding"/>
    <property type="evidence" value="ECO:0007669"/>
    <property type="project" value="InterPro"/>
</dbReference>
<proteinExistence type="predicted"/>
<dbReference type="CDD" id="cd07034">
    <property type="entry name" value="TPP_PYR_PFOR_IOR-alpha_like"/>
    <property type="match status" value="1"/>
</dbReference>
<evidence type="ECO:0000313" key="8">
    <source>
        <dbReference type="EMBL" id="CAI9927472.1"/>
    </source>
</evidence>
<keyword evidence="8" id="KW-0670">Pyruvate</keyword>
<dbReference type="PANTHER" id="PTHR32154:SF0">
    <property type="entry name" value="PYRUVATE-FLAVODOXIN OXIDOREDUCTASE-RELATED"/>
    <property type="match status" value="1"/>
</dbReference>
<evidence type="ECO:0000256" key="2">
    <source>
        <dbReference type="ARBA" id="ARBA00022485"/>
    </source>
</evidence>
<dbReference type="InterPro" id="IPR011766">
    <property type="entry name" value="TPP_enzyme_TPP-bd"/>
</dbReference>
<feature type="domain" description="4Fe-4S ferredoxin-type" evidence="7">
    <location>
        <begin position="651"/>
        <end position="680"/>
    </location>
</feature>
<comment type="caution">
    <text evidence="8">The sequence shown here is derived from an EMBL/GenBank/DDBJ whole genome shotgun (WGS) entry which is preliminary data.</text>
</comment>
<evidence type="ECO:0000313" key="10">
    <source>
        <dbReference type="Proteomes" id="UP001642409"/>
    </source>
</evidence>
<dbReference type="SUPFAM" id="SSF52922">
    <property type="entry name" value="TK C-terminal domain-like"/>
    <property type="match status" value="1"/>
</dbReference>
<evidence type="ECO:0000256" key="1">
    <source>
        <dbReference type="ARBA" id="ARBA00022448"/>
    </source>
</evidence>
<evidence type="ECO:0000313" key="9">
    <source>
        <dbReference type="EMBL" id="CAL5972688.1"/>
    </source>
</evidence>
<keyword evidence="5" id="KW-0408">Iron</keyword>
<dbReference type="Gene3D" id="3.40.50.920">
    <property type="match status" value="1"/>
</dbReference>
<dbReference type="PROSITE" id="PS00198">
    <property type="entry name" value="4FE4S_FER_1"/>
    <property type="match status" value="1"/>
</dbReference>
<evidence type="ECO:0000256" key="4">
    <source>
        <dbReference type="ARBA" id="ARBA00023002"/>
    </source>
</evidence>
<dbReference type="EMBL" id="CAXDID020000003">
    <property type="protein sequence ID" value="CAL5972688.1"/>
    <property type="molecule type" value="Genomic_DNA"/>
</dbReference>
<dbReference type="GO" id="GO:0006979">
    <property type="term" value="P:response to oxidative stress"/>
    <property type="evidence" value="ECO:0007669"/>
    <property type="project" value="TreeGrafter"/>
</dbReference>
<dbReference type="InterPro" id="IPR002869">
    <property type="entry name" value="Pyrv_flavodox_OxRed_cen"/>
</dbReference>
<dbReference type="Gene3D" id="3.40.50.970">
    <property type="match status" value="3"/>
</dbReference>
<sequence length="1053" mass="117883">MIQVHDANTITSNIAYALSDAFFVYPITPSTSASENVEQKQTAQHLNIYKQVPKFGQMQSELGSIAACHGASHANAMATTFTSSQGLLLMQPSILKMVGERKPAVVHVAARSVATHTLSIYGDHADIMQLRSTGAIMMGSANLEECQYNAVLSYLIAETLKVPVIHFYDGFTTSHEAQNYLQISEDDLKGIIDKFRKQFNIDKKPIRTEAGSIGLIANDDLHFQMTEALYKDYKTFPVTIQKLSEFLRAEFKNKNLPSQEIYPTLNQSAKHLIVTMNSSADIVKSYCQNNKDTGLLQINMFRPLSLELLQLKLKEFKNLKSVTVLDRNRELAAQQILYQDIQGAINKDVKMYSGVYGLSGKEITEQDIDSIYKNAKTDKLKEFTVGINDDIDGQSLTPQAKPQAKDPNMLQIKLFGFGAEGYVTSAQLIADQAAKRGRVQKMSYFDAKKSGGLTESDVRISLKNELIKQHYRIKQANLISCSSNKIFERVDIASQFHENGILLLTEKPVLTSLQLQALKDKKVKIIVFNQNEFQKNEAVTQKMNVFICEAIQQLLNLNLEFNNVTLKRGKSIKVEKVEKVKDYLKEIDLNSIVPTENQDTEQYNPQEQSLGKLIKAGLGNQIPVSAFQQFAKNPTLQNQTTQVEKMNQAKNIPKFISEKCIQCGKCSIVCPHGCLQAFLLTEAEAKKMGLNTQKLQPMGNNLFQITVSPKDCTGCTLCASACPTKALEMVPNTSSTNNIFESVYEQALKISKQPDYQNRIPKTKRIGQKILQFSQSPVQFHSACAGCGEVGYMTLLERLHPDNKNKDDTSIQIVQGTGCPLVYLGQMHSQPLSKGTFWTNSLFEDTNEVAHGLQTVTERPTWVVQGDGAAFDINFSGLDFNLNSGKNIKVLILDNNGYANTGFQKSQASLPGTVQKLASDPIINKKDIFQQMMMSKNAYIATITQNDADRTFKILKEAEEFDGPAMVIAYSPCISHSTKEYDALHMMQHAVDCGVFPLMRFNPRNEQGKRLLIESKKSSSVEVMHEDRIKDPKLLQAWVDQKWEDLQRLKTIM</sequence>
<dbReference type="Pfam" id="PF02775">
    <property type="entry name" value="TPP_enzyme_C"/>
    <property type="match status" value="1"/>
</dbReference>
<dbReference type="InterPro" id="IPR033412">
    <property type="entry name" value="PFOR_II"/>
</dbReference>
<dbReference type="InterPro" id="IPR017896">
    <property type="entry name" value="4Fe4S_Fe-S-bd"/>
</dbReference>
<gene>
    <name evidence="8" type="ORF">HINF_LOCUS15117</name>
    <name evidence="9" type="ORF">HINF_LOCUS2030</name>
</gene>
<accession>A0AA86NVQ5</accession>
<dbReference type="InterPro" id="IPR002880">
    <property type="entry name" value="Pyrv_Fd/Flavodoxin_OxRdtase_N"/>
</dbReference>
<keyword evidence="6" id="KW-0411">Iron-sulfur</keyword>
<dbReference type="EMBL" id="CATOUU010000380">
    <property type="protein sequence ID" value="CAI9927472.1"/>
    <property type="molecule type" value="Genomic_DNA"/>
</dbReference>
<name>A0AA86NVQ5_9EUKA</name>
<dbReference type="InterPro" id="IPR017900">
    <property type="entry name" value="4Fe4S_Fe_S_CS"/>
</dbReference>
<dbReference type="Gene3D" id="3.30.70.20">
    <property type="match status" value="1"/>
</dbReference>
<evidence type="ECO:0000256" key="3">
    <source>
        <dbReference type="ARBA" id="ARBA00022982"/>
    </source>
</evidence>
<keyword evidence="2" id="KW-0004">4Fe-4S</keyword>
<reference evidence="8" key="1">
    <citation type="submission" date="2023-06" db="EMBL/GenBank/DDBJ databases">
        <authorList>
            <person name="Kurt Z."/>
        </authorList>
    </citation>
    <scope>NUCLEOTIDE SEQUENCE</scope>
</reference>
<evidence type="ECO:0000256" key="6">
    <source>
        <dbReference type="ARBA" id="ARBA00023014"/>
    </source>
</evidence>
<dbReference type="Pfam" id="PF17147">
    <property type="entry name" value="PFOR_II"/>
    <property type="match status" value="1"/>
</dbReference>
<dbReference type="InterPro" id="IPR019752">
    <property type="entry name" value="Pyrv/ketoisovalerate_OxRed_cat"/>
</dbReference>
<keyword evidence="3" id="KW-0249">Electron transport</keyword>
<dbReference type="AlphaFoldDB" id="A0AA86NVQ5"/>
<keyword evidence="10" id="KW-1185">Reference proteome</keyword>
<dbReference type="SUPFAM" id="SSF52518">
    <property type="entry name" value="Thiamin diphosphate-binding fold (THDP-binding)"/>
    <property type="match status" value="2"/>
</dbReference>
<dbReference type="Proteomes" id="UP001642409">
    <property type="component" value="Unassembled WGS sequence"/>
</dbReference>
<organism evidence="8">
    <name type="scientific">Hexamita inflata</name>
    <dbReference type="NCBI Taxonomy" id="28002"/>
    <lineage>
        <taxon>Eukaryota</taxon>
        <taxon>Metamonada</taxon>
        <taxon>Diplomonadida</taxon>
        <taxon>Hexamitidae</taxon>
        <taxon>Hexamitinae</taxon>
        <taxon>Hexamita</taxon>
    </lineage>
</organism>
<reference evidence="9 10" key="2">
    <citation type="submission" date="2024-07" db="EMBL/GenBank/DDBJ databases">
        <authorList>
            <person name="Akdeniz Z."/>
        </authorList>
    </citation>
    <scope>NUCLEOTIDE SEQUENCE [LARGE SCALE GENOMIC DNA]</scope>
</reference>
<dbReference type="PROSITE" id="PS51379">
    <property type="entry name" value="4FE4S_FER_2"/>
    <property type="match status" value="2"/>
</dbReference>
<keyword evidence="4" id="KW-0560">Oxidoreductase</keyword>
<dbReference type="GO" id="GO:0051539">
    <property type="term" value="F:4 iron, 4 sulfur cluster binding"/>
    <property type="evidence" value="ECO:0007669"/>
    <property type="project" value="UniProtKB-KW"/>
</dbReference>
<dbReference type="GO" id="GO:0016903">
    <property type="term" value="F:oxidoreductase activity, acting on the aldehyde or oxo group of donors"/>
    <property type="evidence" value="ECO:0007669"/>
    <property type="project" value="InterPro"/>
</dbReference>
<dbReference type="SUPFAM" id="SSF53323">
    <property type="entry name" value="Pyruvate-ferredoxin oxidoreductase, PFOR, domain III"/>
    <property type="match status" value="1"/>
</dbReference>
<dbReference type="Pfam" id="PF01855">
    <property type="entry name" value="POR_N"/>
    <property type="match status" value="1"/>
</dbReference>
<evidence type="ECO:0000256" key="5">
    <source>
        <dbReference type="ARBA" id="ARBA00023004"/>
    </source>
</evidence>
<dbReference type="Pfam" id="PF01558">
    <property type="entry name" value="POR"/>
    <property type="match status" value="1"/>
</dbReference>
<evidence type="ECO:0000259" key="7">
    <source>
        <dbReference type="PROSITE" id="PS51379"/>
    </source>
</evidence>
<dbReference type="Gene3D" id="3.40.920.10">
    <property type="entry name" value="Pyruvate-ferredoxin oxidoreductase, PFOR, domain III"/>
    <property type="match status" value="1"/>
</dbReference>